<dbReference type="EMBL" id="UINC01000940">
    <property type="protein sequence ID" value="SUZ64723.1"/>
    <property type="molecule type" value="Genomic_DNA"/>
</dbReference>
<feature type="compositionally biased region" description="Acidic residues" evidence="1">
    <location>
        <begin position="64"/>
        <end position="79"/>
    </location>
</feature>
<feature type="region of interest" description="Disordered" evidence="1">
    <location>
        <begin position="1"/>
        <end position="116"/>
    </location>
</feature>
<dbReference type="AlphaFoldDB" id="A0A381PGY0"/>
<protein>
    <submittedName>
        <fullName evidence="2">Uncharacterized protein</fullName>
    </submittedName>
</protein>
<evidence type="ECO:0000256" key="1">
    <source>
        <dbReference type="SAM" id="MobiDB-lite"/>
    </source>
</evidence>
<feature type="compositionally biased region" description="Acidic residues" evidence="1">
    <location>
        <begin position="1"/>
        <end position="52"/>
    </location>
</feature>
<organism evidence="2">
    <name type="scientific">marine metagenome</name>
    <dbReference type="NCBI Taxonomy" id="408172"/>
    <lineage>
        <taxon>unclassified sequences</taxon>
        <taxon>metagenomes</taxon>
        <taxon>ecological metagenomes</taxon>
    </lineage>
</organism>
<name>A0A381PGY0_9ZZZZ</name>
<reference evidence="2" key="1">
    <citation type="submission" date="2018-05" db="EMBL/GenBank/DDBJ databases">
        <authorList>
            <person name="Lanie J.A."/>
            <person name="Ng W.-L."/>
            <person name="Kazmierczak K.M."/>
            <person name="Andrzejewski T.M."/>
            <person name="Davidsen T.M."/>
            <person name="Wayne K.J."/>
            <person name="Tettelin H."/>
            <person name="Glass J.I."/>
            <person name="Rusch D."/>
            <person name="Podicherti R."/>
            <person name="Tsui H.-C.T."/>
            <person name="Winkler M.E."/>
        </authorList>
    </citation>
    <scope>NUCLEOTIDE SEQUENCE</scope>
</reference>
<feature type="compositionally biased region" description="Polar residues" evidence="1">
    <location>
        <begin position="105"/>
        <end position="114"/>
    </location>
</feature>
<sequence>MSDEEAVQDLESDADEELNEGPGDDVTDVTDDTDDTDDTDGSGDDEDDEDADEKGPRPVGGSEHEDDEEPDPDDVEADLEAILRDRISASDDDEEDEDEGPATTPGGTDQPSARQETELVCPHCFLLVQAETIAETGECGHCGGPIS</sequence>
<accession>A0A381PGY0</accession>
<gene>
    <name evidence="2" type="ORF">METZ01_LOCUS17577</name>
</gene>
<evidence type="ECO:0000313" key="2">
    <source>
        <dbReference type="EMBL" id="SUZ64723.1"/>
    </source>
</evidence>
<proteinExistence type="predicted"/>
<feature type="compositionally biased region" description="Acidic residues" evidence="1">
    <location>
        <begin position="90"/>
        <end position="100"/>
    </location>
</feature>